<dbReference type="Proteomes" id="UP000298390">
    <property type="component" value="Unassembled WGS sequence"/>
</dbReference>
<feature type="compositionally biased region" description="Low complexity" evidence="1">
    <location>
        <begin position="237"/>
        <end position="246"/>
    </location>
</feature>
<organism evidence="2 3">
    <name type="scientific">Rhodofomes roseus</name>
    <dbReference type="NCBI Taxonomy" id="34475"/>
    <lineage>
        <taxon>Eukaryota</taxon>
        <taxon>Fungi</taxon>
        <taxon>Dikarya</taxon>
        <taxon>Basidiomycota</taxon>
        <taxon>Agaricomycotina</taxon>
        <taxon>Agaricomycetes</taxon>
        <taxon>Polyporales</taxon>
        <taxon>Rhodofomes</taxon>
    </lineage>
</organism>
<dbReference type="STRING" id="34475.A0A4Y9Y5J1"/>
<feature type="compositionally biased region" description="Basic and acidic residues" evidence="1">
    <location>
        <begin position="188"/>
        <end position="199"/>
    </location>
</feature>
<sequence>MLIMSSGDGTLSVIDVRSKKTEPIAQSEDQEDELLSIVPIKGYAVHPLPPMHPLTLTQRPEVCRWHPTRHTLHLQPPQRLGRRASTASQGIPHSIDTLAPLPAAAYAPVADDLSSRAPPTGLLRAVQLFPTKLLGVVADHGEFPIERIAVDRGGEGRWVGSAGHEEVLKLTDLQEVFADDEEEDVSEGEEKEKVSQKDSEEGDSDAEVESSEEEIVPGLPPASPRKEPAPEAEAEPAADALAAGADSSDDEGIVERKRKRKKENDPLKAEKRSKGRNTVVAEPSFFADL</sequence>
<dbReference type="AlphaFoldDB" id="A0A4Y9Y5J1"/>
<gene>
    <name evidence="2" type="ORF">EVJ58_g7054</name>
</gene>
<dbReference type="EMBL" id="SEKV01000433">
    <property type="protein sequence ID" value="TFY57370.1"/>
    <property type="molecule type" value="Genomic_DNA"/>
</dbReference>
<feature type="compositionally biased region" description="Acidic residues" evidence="1">
    <location>
        <begin position="200"/>
        <end position="215"/>
    </location>
</feature>
<protein>
    <submittedName>
        <fullName evidence="2">Uncharacterized protein</fullName>
    </submittedName>
</protein>
<feature type="compositionally biased region" description="Acidic residues" evidence="1">
    <location>
        <begin position="177"/>
        <end position="187"/>
    </location>
</feature>
<evidence type="ECO:0000313" key="2">
    <source>
        <dbReference type="EMBL" id="TFY57370.1"/>
    </source>
</evidence>
<proteinExistence type="predicted"/>
<feature type="compositionally biased region" description="Basic and acidic residues" evidence="1">
    <location>
        <begin position="262"/>
        <end position="272"/>
    </location>
</feature>
<name>A0A4Y9Y5J1_9APHY</name>
<evidence type="ECO:0000313" key="3">
    <source>
        <dbReference type="Proteomes" id="UP000298390"/>
    </source>
</evidence>
<evidence type="ECO:0000256" key="1">
    <source>
        <dbReference type="SAM" id="MobiDB-lite"/>
    </source>
</evidence>
<comment type="caution">
    <text evidence="2">The sequence shown here is derived from an EMBL/GenBank/DDBJ whole genome shotgun (WGS) entry which is preliminary data.</text>
</comment>
<reference evidence="2 3" key="1">
    <citation type="submission" date="2019-01" db="EMBL/GenBank/DDBJ databases">
        <title>Genome sequencing of the rare red list fungi Fomitopsis rosea.</title>
        <authorList>
            <person name="Buettner E."/>
            <person name="Kellner H."/>
        </authorList>
    </citation>
    <scope>NUCLEOTIDE SEQUENCE [LARGE SCALE GENOMIC DNA]</scope>
    <source>
        <strain evidence="2 3">DSM 105464</strain>
    </source>
</reference>
<feature type="region of interest" description="Disordered" evidence="1">
    <location>
        <begin position="175"/>
        <end position="289"/>
    </location>
</feature>
<accession>A0A4Y9Y5J1</accession>